<sequence>MPPRRSKVDPRFSRKTNPEKIISRNMLQDFQIEGSRGKEVIEQMLQQKVEKASRVGLIQLGNIISGLIDVKISRNHKRKKDLIIKWFDENADLIEPLVPKIKVDFVDLNDLQVEHEVLDDNNIDMNLGIDV</sequence>
<keyword evidence="2" id="KW-1185">Reference proteome</keyword>
<evidence type="ECO:0000313" key="1">
    <source>
        <dbReference type="EMBL" id="KAK8837603.1"/>
    </source>
</evidence>
<accession>A0ABR2GVA9</accession>
<name>A0ABR2GVA9_9EUKA</name>
<dbReference type="Proteomes" id="UP001470230">
    <property type="component" value="Unassembled WGS sequence"/>
</dbReference>
<protein>
    <submittedName>
        <fullName evidence="1">Uncharacterized protein</fullName>
    </submittedName>
</protein>
<organism evidence="1 2">
    <name type="scientific">Tritrichomonas musculus</name>
    <dbReference type="NCBI Taxonomy" id="1915356"/>
    <lineage>
        <taxon>Eukaryota</taxon>
        <taxon>Metamonada</taxon>
        <taxon>Parabasalia</taxon>
        <taxon>Tritrichomonadida</taxon>
        <taxon>Tritrichomonadidae</taxon>
        <taxon>Tritrichomonas</taxon>
    </lineage>
</organism>
<gene>
    <name evidence="1" type="ORF">M9Y10_036134</name>
</gene>
<comment type="caution">
    <text evidence="1">The sequence shown here is derived from an EMBL/GenBank/DDBJ whole genome shotgun (WGS) entry which is preliminary data.</text>
</comment>
<dbReference type="EMBL" id="JAPFFF010000058">
    <property type="protein sequence ID" value="KAK8837603.1"/>
    <property type="molecule type" value="Genomic_DNA"/>
</dbReference>
<evidence type="ECO:0000313" key="2">
    <source>
        <dbReference type="Proteomes" id="UP001470230"/>
    </source>
</evidence>
<proteinExistence type="predicted"/>
<reference evidence="1 2" key="1">
    <citation type="submission" date="2024-04" db="EMBL/GenBank/DDBJ databases">
        <title>Tritrichomonas musculus Genome.</title>
        <authorList>
            <person name="Alves-Ferreira E."/>
            <person name="Grigg M."/>
            <person name="Lorenzi H."/>
            <person name="Galac M."/>
        </authorList>
    </citation>
    <scope>NUCLEOTIDE SEQUENCE [LARGE SCALE GENOMIC DNA]</scope>
    <source>
        <strain evidence="1 2">EAF2021</strain>
    </source>
</reference>